<keyword evidence="7 11" id="KW-0067">ATP-binding</keyword>
<dbReference type="Proteomes" id="UP000228380">
    <property type="component" value="Chromosome 1"/>
</dbReference>
<evidence type="ECO:0000259" key="14">
    <source>
        <dbReference type="PROSITE" id="PS50816"/>
    </source>
</evidence>
<keyword evidence="8" id="KW-0464">Manganese</keyword>
<dbReference type="CDD" id="cd12195">
    <property type="entry name" value="CIPK_C"/>
    <property type="match status" value="1"/>
</dbReference>
<evidence type="ECO:0000256" key="8">
    <source>
        <dbReference type="ARBA" id="ARBA00023211"/>
    </source>
</evidence>
<evidence type="ECO:0000256" key="2">
    <source>
        <dbReference type="ARBA" id="ARBA00012513"/>
    </source>
</evidence>
<evidence type="ECO:0000256" key="1">
    <source>
        <dbReference type="ARBA" id="ARBA00006234"/>
    </source>
</evidence>
<dbReference type="Pfam" id="PF03822">
    <property type="entry name" value="NAF"/>
    <property type="match status" value="1"/>
</dbReference>
<evidence type="ECO:0000256" key="12">
    <source>
        <dbReference type="RuleBase" id="RU000304"/>
    </source>
</evidence>
<dbReference type="Gene3D" id="1.10.510.10">
    <property type="entry name" value="Transferase(Phosphotransferase) domain 1"/>
    <property type="match status" value="1"/>
</dbReference>
<evidence type="ECO:0000259" key="13">
    <source>
        <dbReference type="PROSITE" id="PS50011"/>
    </source>
</evidence>
<comment type="catalytic activity">
    <reaction evidence="10">
        <text>L-seryl-[protein] + ATP = O-phospho-L-seryl-[protein] + ADP + H(+)</text>
        <dbReference type="Rhea" id="RHEA:17989"/>
        <dbReference type="Rhea" id="RHEA-COMP:9863"/>
        <dbReference type="Rhea" id="RHEA-COMP:11604"/>
        <dbReference type="ChEBI" id="CHEBI:15378"/>
        <dbReference type="ChEBI" id="CHEBI:29999"/>
        <dbReference type="ChEBI" id="CHEBI:30616"/>
        <dbReference type="ChEBI" id="CHEBI:83421"/>
        <dbReference type="ChEBI" id="CHEBI:456216"/>
        <dbReference type="EC" id="2.7.11.1"/>
    </reaction>
</comment>
<evidence type="ECO:0000256" key="5">
    <source>
        <dbReference type="ARBA" id="ARBA00022741"/>
    </source>
</evidence>
<dbReference type="GO" id="GO:0004674">
    <property type="term" value="F:protein serine/threonine kinase activity"/>
    <property type="evidence" value="ECO:0007669"/>
    <property type="project" value="UniProtKB-KW"/>
</dbReference>
<keyword evidence="5 11" id="KW-0547">Nucleotide-binding</keyword>
<dbReference type="SMART" id="SM00220">
    <property type="entry name" value="S_TKc"/>
    <property type="match status" value="1"/>
</dbReference>
<dbReference type="KEGG" id="pda:103714244"/>
<dbReference type="PANTHER" id="PTHR43895">
    <property type="entry name" value="CALCIUM/CALMODULIN-DEPENDENT PROTEIN KINASE KINASE-RELATED"/>
    <property type="match status" value="1"/>
</dbReference>
<sequence>MEDVAPPLPAAEGKSVLHGRYELGRVLGHGTFAKVYLARNLRTGKSVAMKVVGKEKVIRVGMMEQVKREISVMKMVTHPNIVELHEVMATRSKIFFAMELVRGGELFSRITRAGRLREEAARHYFRQLISAVDFCHSRGVYHRDLKPENLLLDDGGNLKVADFGLSAFADHVRSDGLLHTTCGTPAYVAPEVIGKKGYDGAKADLWSCGVILFVLLAGFLPFQDENLVSMYKKIHRGDFRCPPWFSSDARRVVTKLLDPNPSTRITVAKLVETPWFKKSPILKPVVAPAAAAEEKVKKGKEKEKEKEKEEPERLNAFHLISLSEGFDLSPLFEQGGGRREEGMRFATREPASEVISLLEGVAARAAGRYRVTKSGATGVRLEGKQLGRKGRLAVAAEFFTVEPSVLVVDVRKDAGDTLEYQNFCSNELRPALSDIVWAASDSPTTTAV</sequence>
<dbReference type="GeneID" id="103714244"/>
<dbReference type="GO" id="GO:0007165">
    <property type="term" value="P:signal transduction"/>
    <property type="evidence" value="ECO:0007669"/>
    <property type="project" value="InterPro"/>
</dbReference>
<dbReference type="InterPro" id="IPR004041">
    <property type="entry name" value="NAF_dom"/>
</dbReference>
<dbReference type="InterPro" id="IPR008271">
    <property type="entry name" value="Ser/Thr_kinase_AS"/>
</dbReference>
<keyword evidence="3 12" id="KW-0723">Serine/threonine-protein kinase</keyword>
<feature type="domain" description="NAF" evidence="14">
    <location>
        <begin position="309"/>
        <end position="333"/>
    </location>
</feature>
<evidence type="ECO:0000256" key="4">
    <source>
        <dbReference type="ARBA" id="ARBA00022679"/>
    </source>
</evidence>
<dbReference type="PROSITE" id="PS00107">
    <property type="entry name" value="PROTEIN_KINASE_ATP"/>
    <property type="match status" value="1"/>
</dbReference>
<comment type="catalytic activity">
    <reaction evidence="9">
        <text>L-threonyl-[protein] + ATP = O-phospho-L-threonyl-[protein] + ADP + H(+)</text>
        <dbReference type="Rhea" id="RHEA:46608"/>
        <dbReference type="Rhea" id="RHEA-COMP:11060"/>
        <dbReference type="Rhea" id="RHEA-COMP:11605"/>
        <dbReference type="ChEBI" id="CHEBI:15378"/>
        <dbReference type="ChEBI" id="CHEBI:30013"/>
        <dbReference type="ChEBI" id="CHEBI:30616"/>
        <dbReference type="ChEBI" id="CHEBI:61977"/>
        <dbReference type="ChEBI" id="CHEBI:456216"/>
        <dbReference type="EC" id="2.7.11.1"/>
    </reaction>
</comment>
<dbReference type="RefSeq" id="XP_008799653.2">
    <property type="nucleotide sequence ID" value="XM_008801431.4"/>
</dbReference>
<dbReference type="OrthoDB" id="193931at2759"/>
<dbReference type="EC" id="2.7.11.1" evidence="2"/>
<dbReference type="FunFam" id="3.30.310.80:FF:000005">
    <property type="entry name" value="Non-specific serine/threonine protein kinase"/>
    <property type="match status" value="1"/>
</dbReference>
<dbReference type="InterPro" id="IPR000719">
    <property type="entry name" value="Prot_kinase_dom"/>
</dbReference>
<dbReference type="CDD" id="cd14663">
    <property type="entry name" value="STKc_SnRK3"/>
    <property type="match status" value="1"/>
</dbReference>
<evidence type="ECO:0000256" key="11">
    <source>
        <dbReference type="PROSITE-ProRule" id="PRU10141"/>
    </source>
</evidence>
<dbReference type="Gene3D" id="3.30.200.20">
    <property type="entry name" value="Phosphorylase Kinase, domain 1"/>
    <property type="match status" value="1"/>
</dbReference>
<dbReference type="FunFam" id="3.30.200.20:FF:000096">
    <property type="entry name" value="Non-specific serine/threonine protein kinase"/>
    <property type="match status" value="1"/>
</dbReference>
<evidence type="ECO:0000256" key="3">
    <source>
        <dbReference type="ARBA" id="ARBA00022527"/>
    </source>
</evidence>
<dbReference type="PROSITE" id="PS50816">
    <property type="entry name" value="NAF"/>
    <property type="match status" value="1"/>
</dbReference>
<evidence type="ECO:0000256" key="7">
    <source>
        <dbReference type="ARBA" id="ARBA00022840"/>
    </source>
</evidence>
<dbReference type="SUPFAM" id="SSF56112">
    <property type="entry name" value="Protein kinase-like (PK-like)"/>
    <property type="match status" value="1"/>
</dbReference>
<dbReference type="InterPro" id="IPR011009">
    <property type="entry name" value="Kinase-like_dom_sf"/>
</dbReference>
<proteinExistence type="inferred from homology"/>
<reference evidence="16" key="2">
    <citation type="submission" date="2025-08" db="UniProtKB">
        <authorList>
            <consortium name="RefSeq"/>
        </authorList>
    </citation>
    <scope>IDENTIFICATION</scope>
    <source>
        <tissue evidence="16">Young leaves</tissue>
    </source>
</reference>
<dbReference type="Pfam" id="PF00069">
    <property type="entry name" value="Pkinase"/>
    <property type="match status" value="1"/>
</dbReference>
<dbReference type="PROSITE" id="PS00108">
    <property type="entry name" value="PROTEIN_KINASE_ST"/>
    <property type="match status" value="1"/>
</dbReference>
<evidence type="ECO:0000256" key="10">
    <source>
        <dbReference type="ARBA" id="ARBA00048679"/>
    </source>
</evidence>
<dbReference type="InterPro" id="IPR017441">
    <property type="entry name" value="Protein_kinase_ATP_BS"/>
</dbReference>
<protein>
    <recommendedName>
        <fullName evidence="2">non-specific serine/threonine protein kinase</fullName>
        <ecNumber evidence="2">2.7.11.1</ecNumber>
    </recommendedName>
</protein>
<evidence type="ECO:0000313" key="16">
    <source>
        <dbReference type="RefSeq" id="XP_008799653.2"/>
    </source>
</evidence>
<dbReference type="InterPro" id="IPR018451">
    <property type="entry name" value="NAF/FISL_domain"/>
</dbReference>
<evidence type="ECO:0000313" key="15">
    <source>
        <dbReference type="Proteomes" id="UP000228380"/>
    </source>
</evidence>
<evidence type="ECO:0000256" key="9">
    <source>
        <dbReference type="ARBA" id="ARBA00047899"/>
    </source>
</evidence>
<keyword evidence="15" id="KW-1185">Reference proteome</keyword>
<evidence type="ECO:0000256" key="6">
    <source>
        <dbReference type="ARBA" id="ARBA00022777"/>
    </source>
</evidence>
<dbReference type="PANTHER" id="PTHR43895:SF91">
    <property type="entry name" value="CBL-INTERACTING SERINE_THREONINE-PROTEIN KINASE 6"/>
    <property type="match status" value="1"/>
</dbReference>
<dbReference type="AlphaFoldDB" id="A0A8B7CHX3"/>
<keyword evidence="4" id="KW-0808">Transferase</keyword>
<feature type="domain" description="Protein kinase" evidence="13">
    <location>
        <begin position="21"/>
        <end position="276"/>
    </location>
</feature>
<gene>
    <name evidence="16" type="primary">LOC103714244</name>
</gene>
<comment type="similarity">
    <text evidence="1">Belongs to the protein kinase superfamily. CAMK Ser/Thr protein kinase family. SNF1 subfamily.</text>
</comment>
<reference evidence="15" key="1">
    <citation type="journal article" date="2019" name="Nat. Commun.">
        <title>Genome-wide association mapping of date palm fruit traits.</title>
        <authorList>
            <person name="Hazzouri K.M."/>
            <person name="Gros-Balthazard M."/>
            <person name="Flowers J.M."/>
            <person name="Copetti D."/>
            <person name="Lemansour A."/>
            <person name="Lebrun M."/>
            <person name="Masmoudi K."/>
            <person name="Ferrand S."/>
            <person name="Dhar M.I."/>
            <person name="Fresquez Z.A."/>
            <person name="Rosas U."/>
            <person name="Zhang J."/>
            <person name="Talag J."/>
            <person name="Lee S."/>
            <person name="Kudrna D."/>
            <person name="Powell R.F."/>
            <person name="Leitch I.J."/>
            <person name="Krueger R.R."/>
            <person name="Wing R.A."/>
            <person name="Amiri K.M.A."/>
            <person name="Purugganan M.D."/>
        </authorList>
    </citation>
    <scope>NUCLEOTIDE SEQUENCE [LARGE SCALE GENOMIC DNA]</scope>
    <source>
        <strain evidence="15">cv. Khalas</strain>
    </source>
</reference>
<organism evidence="15 16">
    <name type="scientific">Phoenix dactylifera</name>
    <name type="common">Date palm</name>
    <dbReference type="NCBI Taxonomy" id="42345"/>
    <lineage>
        <taxon>Eukaryota</taxon>
        <taxon>Viridiplantae</taxon>
        <taxon>Streptophyta</taxon>
        <taxon>Embryophyta</taxon>
        <taxon>Tracheophyta</taxon>
        <taxon>Spermatophyta</taxon>
        <taxon>Magnoliopsida</taxon>
        <taxon>Liliopsida</taxon>
        <taxon>Arecaceae</taxon>
        <taxon>Coryphoideae</taxon>
        <taxon>Phoeniceae</taxon>
        <taxon>Phoenix</taxon>
    </lineage>
</organism>
<dbReference type="FunFam" id="1.10.510.10:FF:000653">
    <property type="entry name" value="Non-specific serine/threonine protein kinase"/>
    <property type="match status" value="1"/>
</dbReference>
<keyword evidence="6 16" id="KW-0418">Kinase</keyword>
<feature type="binding site" evidence="11">
    <location>
        <position position="54"/>
    </location>
    <ligand>
        <name>ATP</name>
        <dbReference type="ChEBI" id="CHEBI:30616"/>
    </ligand>
</feature>
<dbReference type="Gene3D" id="3.30.310.80">
    <property type="entry name" value="Kinase associated domain 1, KA1"/>
    <property type="match status" value="1"/>
</dbReference>
<dbReference type="GO" id="GO:0005524">
    <property type="term" value="F:ATP binding"/>
    <property type="evidence" value="ECO:0007669"/>
    <property type="project" value="UniProtKB-UniRule"/>
</dbReference>
<name>A0A8B7CHX3_PHODC</name>
<dbReference type="PROSITE" id="PS50011">
    <property type="entry name" value="PROTEIN_KINASE_DOM"/>
    <property type="match status" value="1"/>
</dbReference>
<accession>A0A8B7CHX3</accession>